<comment type="similarity">
    <text evidence="1">Belongs to the complex I 49 kDa subunit family.</text>
</comment>
<evidence type="ECO:0000313" key="4">
    <source>
        <dbReference type="Proteomes" id="UP001211907"/>
    </source>
</evidence>
<dbReference type="InterPro" id="IPR022885">
    <property type="entry name" value="NDH1_su_D/H"/>
</dbReference>
<dbReference type="GO" id="GO:0051287">
    <property type="term" value="F:NAD binding"/>
    <property type="evidence" value="ECO:0007669"/>
    <property type="project" value="InterPro"/>
</dbReference>
<dbReference type="Gene3D" id="1.10.645.10">
    <property type="entry name" value="Cytochrome-c3 Hydrogenase, chain B"/>
    <property type="match status" value="1"/>
</dbReference>
<dbReference type="InterPro" id="IPR001135">
    <property type="entry name" value="NADH_Q_OxRdtase_suD"/>
</dbReference>
<evidence type="ECO:0000256" key="1">
    <source>
        <dbReference type="ARBA" id="ARBA00005769"/>
    </source>
</evidence>
<keyword evidence="4" id="KW-1185">Reference proteome</keyword>
<accession>A0AAD5STV1</accession>
<dbReference type="Proteomes" id="UP001211907">
    <property type="component" value="Unassembled WGS sequence"/>
</dbReference>
<dbReference type="GO" id="GO:0048038">
    <property type="term" value="F:quinone binding"/>
    <property type="evidence" value="ECO:0007669"/>
    <property type="project" value="InterPro"/>
</dbReference>
<protein>
    <submittedName>
        <fullName evidence="3">NADH dehydrogenase Fe-S protein subunit 2 ndufs2</fullName>
    </submittedName>
</protein>
<evidence type="ECO:0000259" key="2">
    <source>
        <dbReference type="Pfam" id="PF00346"/>
    </source>
</evidence>
<dbReference type="GO" id="GO:0005739">
    <property type="term" value="C:mitochondrion"/>
    <property type="evidence" value="ECO:0007669"/>
    <property type="project" value="GOC"/>
</dbReference>
<name>A0AAD5STV1_9FUNG</name>
<dbReference type="AlphaFoldDB" id="A0AAD5STV1"/>
<evidence type="ECO:0000313" key="3">
    <source>
        <dbReference type="EMBL" id="KAJ3102155.1"/>
    </source>
</evidence>
<feature type="domain" description="NADH-quinone oxidoreductase subunit D" evidence="2">
    <location>
        <begin position="26"/>
        <end position="115"/>
    </location>
</feature>
<dbReference type="SUPFAM" id="SSF56762">
    <property type="entry name" value="HydB/Nqo4-like"/>
    <property type="match status" value="1"/>
</dbReference>
<organism evidence="3 4">
    <name type="scientific">Physocladia obscura</name>
    <dbReference type="NCBI Taxonomy" id="109957"/>
    <lineage>
        <taxon>Eukaryota</taxon>
        <taxon>Fungi</taxon>
        <taxon>Fungi incertae sedis</taxon>
        <taxon>Chytridiomycota</taxon>
        <taxon>Chytridiomycota incertae sedis</taxon>
        <taxon>Chytridiomycetes</taxon>
        <taxon>Chytridiales</taxon>
        <taxon>Chytriomycetaceae</taxon>
        <taxon>Physocladia</taxon>
    </lineage>
</organism>
<dbReference type="PANTHER" id="PTHR11993:SF10">
    <property type="entry name" value="NADH DEHYDROGENASE [UBIQUINONE] IRON-SULFUR PROTEIN 2, MITOCHONDRIAL"/>
    <property type="match status" value="1"/>
</dbReference>
<dbReference type="Pfam" id="PF00346">
    <property type="entry name" value="Complex1_49kDa"/>
    <property type="match status" value="1"/>
</dbReference>
<proteinExistence type="inferred from homology"/>
<sequence length="115" mass="12315">MVSLLKFGSSLLRSPPSTSLNSSTLATSFFHLQRHQVRGGYSVPPGETYVATEALKGDFGGYIVSDGSSKPYRCKIRAPGFAHLVGTDFMARGHTIADMGTIIGTCDVVFGEIDR</sequence>
<dbReference type="InterPro" id="IPR029014">
    <property type="entry name" value="NiFe-Hase_large"/>
</dbReference>
<reference evidence="3" key="1">
    <citation type="submission" date="2020-05" db="EMBL/GenBank/DDBJ databases">
        <title>Phylogenomic resolution of chytrid fungi.</title>
        <authorList>
            <person name="Stajich J.E."/>
            <person name="Amses K."/>
            <person name="Simmons R."/>
            <person name="Seto K."/>
            <person name="Myers J."/>
            <person name="Bonds A."/>
            <person name="Quandt C.A."/>
            <person name="Barry K."/>
            <person name="Liu P."/>
            <person name="Grigoriev I."/>
            <person name="Longcore J.E."/>
            <person name="James T.Y."/>
        </authorList>
    </citation>
    <scope>NUCLEOTIDE SEQUENCE</scope>
    <source>
        <strain evidence="3">JEL0513</strain>
    </source>
</reference>
<dbReference type="EMBL" id="JADGJH010002183">
    <property type="protein sequence ID" value="KAJ3102155.1"/>
    <property type="molecule type" value="Genomic_DNA"/>
</dbReference>
<dbReference type="PANTHER" id="PTHR11993">
    <property type="entry name" value="NADH-UBIQUINONE OXIDOREDUCTASE 49 KDA SUBUNIT"/>
    <property type="match status" value="1"/>
</dbReference>
<dbReference type="GO" id="GO:0006120">
    <property type="term" value="P:mitochondrial electron transport, NADH to ubiquinone"/>
    <property type="evidence" value="ECO:0007669"/>
    <property type="project" value="TreeGrafter"/>
</dbReference>
<gene>
    <name evidence="3" type="primary">NDUFS2_1</name>
    <name evidence="3" type="ORF">HK100_004416</name>
</gene>
<dbReference type="GO" id="GO:0016651">
    <property type="term" value="F:oxidoreductase activity, acting on NAD(P)H"/>
    <property type="evidence" value="ECO:0007669"/>
    <property type="project" value="InterPro"/>
</dbReference>
<comment type="caution">
    <text evidence="3">The sequence shown here is derived from an EMBL/GenBank/DDBJ whole genome shotgun (WGS) entry which is preliminary data.</text>
</comment>